<keyword evidence="2" id="KW-1185">Reference proteome</keyword>
<reference evidence="1 2" key="1">
    <citation type="submission" date="2017-05" db="EMBL/GenBank/DDBJ databases">
        <title>Genome of Chryseobacterium haifense.</title>
        <authorList>
            <person name="Newman J.D."/>
        </authorList>
    </citation>
    <scope>NUCLEOTIDE SEQUENCE [LARGE SCALE GENOMIC DNA]</scope>
    <source>
        <strain evidence="1 2">DSM 19056</strain>
    </source>
</reference>
<evidence type="ECO:0000313" key="2">
    <source>
        <dbReference type="Proteomes" id="UP000197587"/>
    </source>
</evidence>
<name>A0A246B7G9_9FLAO</name>
<sequence length="68" mass="8202">MLFFLHSLAKISQHGTSKTYQYIPLQNFELESDIDWSKSVNEVDQRLYRKYNLTEEEIEFIEESIKPM</sequence>
<accession>A0A246B7G9</accession>
<dbReference type="EMBL" id="JASZ02000044">
    <property type="protein sequence ID" value="OWK97084.1"/>
    <property type="molecule type" value="Genomic_DNA"/>
</dbReference>
<keyword evidence="1" id="KW-0255">Endonuclease</keyword>
<dbReference type="Proteomes" id="UP000197587">
    <property type="component" value="Unassembled WGS sequence"/>
</dbReference>
<comment type="caution">
    <text evidence="1">The sequence shown here is derived from an EMBL/GenBank/DDBJ whole genome shotgun (WGS) entry which is preliminary data.</text>
</comment>
<gene>
    <name evidence="1" type="ORF">AP75_13105</name>
</gene>
<organism evidence="1 2">
    <name type="scientific">Kaistella haifensis DSM 19056</name>
    <dbReference type="NCBI Taxonomy" id="1450526"/>
    <lineage>
        <taxon>Bacteria</taxon>
        <taxon>Pseudomonadati</taxon>
        <taxon>Bacteroidota</taxon>
        <taxon>Flavobacteriia</taxon>
        <taxon>Flavobacteriales</taxon>
        <taxon>Weeksellaceae</taxon>
        <taxon>Chryseobacterium group</taxon>
        <taxon>Kaistella</taxon>
    </lineage>
</organism>
<dbReference type="AlphaFoldDB" id="A0A246B7G9"/>
<protein>
    <submittedName>
        <fullName evidence="1">Type II restriction endonuclease</fullName>
    </submittedName>
</protein>
<keyword evidence="1" id="KW-0540">Nuclease</keyword>
<dbReference type="GO" id="GO:0004519">
    <property type="term" value="F:endonuclease activity"/>
    <property type="evidence" value="ECO:0007669"/>
    <property type="project" value="UniProtKB-KW"/>
</dbReference>
<evidence type="ECO:0000313" key="1">
    <source>
        <dbReference type="EMBL" id="OWK97084.1"/>
    </source>
</evidence>
<keyword evidence="1" id="KW-0378">Hydrolase</keyword>
<proteinExistence type="predicted"/>